<feature type="region of interest" description="Disordered" evidence="6">
    <location>
        <begin position="206"/>
        <end position="243"/>
    </location>
</feature>
<keyword evidence="9" id="KW-0762">Sugar transport</keyword>
<dbReference type="SUPFAM" id="SSF103473">
    <property type="entry name" value="MFS general substrate transporter"/>
    <property type="match status" value="1"/>
</dbReference>
<dbReference type="Gene3D" id="1.20.1250.20">
    <property type="entry name" value="MFS general substrate transporter like domains"/>
    <property type="match status" value="1"/>
</dbReference>
<evidence type="ECO:0000256" key="7">
    <source>
        <dbReference type="SAM" id="Phobius"/>
    </source>
</evidence>
<evidence type="ECO:0000313" key="10">
    <source>
        <dbReference type="Proteomes" id="UP000011668"/>
    </source>
</evidence>
<evidence type="ECO:0000256" key="6">
    <source>
        <dbReference type="SAM" id="MobiDB-lite"/>
    </source>
</evidence>
<feature type="transmembrane region" description="Helical" evidence="7">
    <location>
        <begin position="555"/>
        <end position="576"/>
    </location>
</feature>
<name>L8WQ73_THACA</name>
<dbReference type="STRING" id="983506.L8WQ73"/>
<dbReference type="OrthoDB" id="2544694at2759"/>
<accession>L8WQ73</accession>
<keyword evidence="4 7" id="KW-1133">Transmembrane helix</keyword>
<reference evidence="9 10" key="1">
    <citation type="journal article" date="2013" name="Nat. Commun.">
        <title>The evolution and pathogenic mechanisms of the rice sheath blight pathogen.</title>
        <authorList>
            <person name="Zheng A."/>
            <person name="Lin R."/>
            <person name="Xu L."/>
            <person name="Qin P."/>
            <person name="Tang C."/>
            <person name="Ai P."/>
            <person name="Zhang D."/>
            <person name="Liu Y."/>
            <person name="Sun Z."/>
            <person name="Feng H."/>
            <person name="Wang Y."/>
            <person name="Chen Y."/>
            <person name="Liang X."/>
            <person name="Fu R."/>
            <person name="Li Q."/>
            <person name="Zhang J."/>
            <person name="Yu X."/>
            <person name="Xie Z."/>
            <person name="Ding L."/>
            <person name="Guan P."/>
            <person name="Tang J."/>
            <person name="Liang Y."/>
            <person name="Wang S."/>
            <person name="Deng Q."/>
            <person name="Li S."/>
            <person name="Zhu J."/>
            <person name="Wang L."/>
            <person name="Liu H."/>
            <person name="Li P."/>
        </authorList>
    </citation>
    <scope>NUCLEOTIDE SEQUENCE [LARGE SCALE GENOMIC DNA]</scope>
    <source>
        <strain evidence="10">AG-1 IA</strain>
    </source>
</reference>
<evidence type="ECO:0000256" key="3">
    <source>
        <dbReference type="ARBA" id="ARBA00022692"/>
    </source>
</evidence>
<feature type="domain" description="Major facilitator superfamily (MFS) profile" evidence="8">
    <location>
        <begin position="262"/>
        <end position="673"/>
    </location>
</feature>
<gene>
    <name evidence="9" type="ORF">AG1IA_05815</name>
</gene>
<feature type="compositionally biased region" description="Basic and acidic residues" evidence="6">
    <location>
        <begin position="734"/>
        <end position="744"/>
    </location>
</feature>
<proteinExistence type="inferred from homology"/>
<feature type="compositionally biased region" description="Basic and acidic residues" evidence="6">
    <location>
        <begin position="211"/>
        <end position="222"/>
    </location>
</feature>
<feature type="transmembrane region" description="Helical" evidence="7">
    <location>
        <begin position="356"/>
        <end position="376"/>
    </location>
</feature>
<dbReference type="InterPro" id="IPR005828">
    <property type="entry name" value="MFS_sugar_transport-like"/>
</dbReference>
<evidence type="ECO:0000256" key="5">
    <source>
        <dbReference type="ARBA" id="ARBA00023136"/>
    </source>
</evidence>
<feature type="transmembrane region" description="Helical" evidence="7">
    <location>
        <begin position="620"/>
        <end position="640"/>
    </location>
</feature>
<feature type="transmembrane region" description="Helical" evidence="7">
    <location>
        <begin position="258"/>
        <end position="275"/>
    </location>
</feature>
<feature type="compositionally biased region" description="Low complexity" evidence="6">
    <location>
        <begin position="225"/>
        <end position="235"/>
    </location>
</feature>
<feature type="region of interest" description="Disordered" evidence="6">
    <location>
        <begin position="703"/>
        <end position="744"/>
    </location>
</feature>
<organism evidence="9 10">
    <name type="scientific">Thanatephorus cucumeris (strain AG1-IA)</name>
    <name type="common">Rice sheath blight fungus</name>
    <name type="synonym">Rhizoctonia solani</name>
    <dbReference type="NCBI Taxonomy" id="983506"/>
    <lineage>
        <taxon>Eukaryota</taxon>
        <taxon>Fungi</taxon>
        <taxon>Dikarya</taxon>
        <taxon>Basidiomycota</taxon>
        <taxon>Agaricomycotina</taxon>
        <taxon>Agaricomycetes</taxon>
        <taxon>Cantharellales</taxon>
        <taxon>Ceratobasidiaceae</taxon>
        <taxon>Rhizoctonia</taxon>
        <taxon>Rhizoctonia solani AG-1</taxon>
    </lineage>
</organism>
<evidence type="ECO:0000256" key="1">
    <source>
        <dbReference type="ARBA" id="ARBA00004141"/>
    </source>
</evidence>
<comment type="similarity">
    <text evidence="2">Belongs to the major facilitator superfamily. Sugar transporter (TC 2.A.1.1) family.</text>
</comment>
<dbReference type="Proteomes" id="UP000011668">
    <property type="component" value="Unassembled WGS sequence"/>
</dbReference>
<dbReference type="Pfam" id="PF00083">
    <property type="entry name" value="Sugar_tr"/>
    <property type="match status" value="3"/>
</dbReference>
<feature type="transmembrane region" description="Helical" evidence="7">
    <location>
        <begin position="646"/>
        <end position="669"/>
    </location>
</feature>
<dbReference type="PROSITE" id="PS50850">
    <property type="entry name" value="MFS"/>
    <property type="match status" value="1"/>
</dbReference>
<dbReference type="PANTHER" id="PTHR48022:SF68">
    <property type="entry name" value="MAJOR FACILITATOR SUPERFAMILY (MFS) PROFILE DOMAIN-CONTAINING PROTEIN-RELATED"/>
    <property type="match status" value="1"/>
</dbReference>
<evidence type="ECO:0000256" key="2">
    <source>
        <dbReference type="ARBA" id="ARBA00010992"/>
    </source>
</evidence>
<keyword evidence="10" id="KW-1185">Reference proteome</keyword>
<comment type="subcellular location">
    <subcellularLocation>
        <location evidence="1">Membrane</location>
        <topology evidence="1">Multi-pass membrane protein</topology>
    </subcellularLocation>
</comment>
<evidence type="ECO:0000256" key="4">
    <source>
        <dbReference type="ARBA" id="ARBA00022989"/>
    </source>
</evidence>
<dbReference type="InterPro" id="IPR020846">
    <property type="entry name" value="MFS_dom"/>
</dbReference>
<evidence type="ECO:0000259" key="8">
    <source>
        <dbReference type="PROSITE" id="PS50850"/>
    </source>
</evidence>
<feature type="transmembrane region" description="Helical" evidence="7">
    <location>
        <begin position="316"/>
        <end position="335"/>
    </location>
</feature>
<keyword evidence="9" id="KW-0813">Transport</keyword>
<dbReference type="InterPro" id="IPR005829">
    <property type="entry name" value="Sugar_transporter_CS"/>
</dbReference>
<sequence>MVMAIYLCCQKYGLAAVVKYYGIPCKSLLKGASGSHICTTRILYSLTTGIPSGRSKEALQQQLTGTLFIAILKRPPSKPLITPSRDFLGWQGRFFLHDDHGAEATQYLSAFLGGHYMHSSEPVFQALWNTYNECQFVEDEGVYFKVTWENSMLNFILLGNVLFYRNKRGEAQRRSVHEVQISNLKVNLKTLGSGLVTSAPFAMSHSAPTDGKLETSHHERPTRTLSSNESESSLSRGQQLASDEEIEKYRPRFRGARLNAFLAFIAGTGFTLFGYDQGVLSALLTTESVGVSTSTQNQTNRAILNSTQEFGPPNHATLQSLLVAIYEIGCLIGFVPAANQLRKLWVGEKLGRRRTIAVGGIIMIIGAILQTASFSYAQMLVAYHAECASPEKREAMGINIEGSFFVKNSSAQWRAPVALQIVFALVMIIGVELLPDSPRWLVNQGRYAEALAVISALEDKPHDHPDVQRTFLAIREAALTENTISKKGEPQHKFNLRELFHGGRSQNFRRATLGIVIQAFQQITESWQPATIGTEYFLASLIAVWLIEKVGRRKLMIFGAIGQTITMVLLAVLGSIDRSSTNLVSAVLLFVFNSFFAIGWLGMTWLYPAEITPLRIRQPANALSTASNWAFNFMVVMVTGPSFENIGYHTYTVFACLNAFIIPVVYFYFPETAGRSLEDMDVVFAQAYNEGISPVSVSLRKDVPPAGSPEADEILGFGIRRRNNASDPSPDQTRGAHMDVEKQG</sequence>
<dbReference type="EMBL" id="AFRT01001504">
    <property type="protein sequence ID" value="ELU40160.1"/>
    <property type="molecule type" value="Genomic_DNA"/>
</dbReference>
<dbReference type="AlphaFoldDB" id="L8WQ73"/>
<dbReference type="HOGENOM" id="CLU_001265_30_3_1"/>
<protein>
    <submittedName>
        <fullName evidence="9">Sugar transporter</fullName>
    </submittedName>
</protein>
<dbReference type="InterPro" id="IPR036259">
    <property type="entry name" value="MFS_trans_sf"/>
</dbReference>
<dbReference type="GO" id="GO:0016020">
    <property type="term" value="C:membrane"/>
    <property type="evidence" value="ECO:0007669"/>
    <property type="project" value="UniProtKB-SubCell"/>
</dbReference>
<evidence type="ECO:0000313" key="9">
    <source>
        <dbReference type="EMBL" id="ELU40160.1"/>
    </source>
</evidence>
<keyword evidence="3 7" id="KW-0812">Transmembrane</keyword>
<comment type="caution">
    <text evidence="9">The sequence shown here is derived from an EMBL/GenBank/DDBJ whole genome shotgun (WGS) entry which is preliminary data.</text>
</comment>
<feature type="transmembrane region" description="Helical" evidence="7">
    <location>
        <begin position="582"/>
        <end position="608"/>
    </location>
</feature>
<dbReference type="PANTHER" id="PTHR48022">
    <property type="entry name" value="PLASTIDIC GLUCOSE TRANSPORTER 4"/>
    <property type="match status" value="1"/>
</dbReference>
<dbReference type="GO" id="GO:0005351">
    <property type="term" value="F:carbohydrate:proton symporter activity"/>
    <property type="evidence" value="ECO:0007669"/>
    <property type="project" value="TreeGrafter"/>
</dbReference>
<dbReference type="OMA" id="AGCIQIA"/>
<dbReference type="PROSITE" id="PS00216">
    <property type="entry name" value="SUGAR_TRANSPORT_1"/>
    <property type="match status" value="1"/>
</dbReference>
<keyword evidence="5 7" id="KW-0472">Membrane</keyword>
<feature type="transmembrane region" description="Helical" evidence="7">
    <location>
        <begin position="413"/>
        <end position="434"/>
    </location>
</feature>
<dbReference type="InterPro" id="IPR050360">
    <property type="entry name" value="MFS_Sugar_Transporters"/>
</dbReference>